<dbReference type="InterPro" id="IPR023346">
    <property type="entry name" value="Lysozyme-like_dom_sf"/>
</dbReference>
<dbReference type="InterPro" id="IPR036779">
    <property type="entry name" value="LysM_dom_sf"/>
</dbReference>
<dbReference type="EMBL" id="BNBE01000001">
    <property type="protein sequence ID" value="GHF98372.1"/>
    <property type="molecule type" value="Genomic_DNA"/>
</dbReference>
<reference evidence="6" key="1">
    <citation type="journal article" date="2014" name="Int. J. Syst. Evol. Microbiol.">
        <title>Complete genome sequence of Corynebacterium casei LMG S-19264T (=DSM 44701T), isolated from a smear-ripened cheese.</title>
        <authorList>
            <consortium name="US DOE Joint Genome Institute (JGI-PGF)"/>
            <person name="Walter F."/>
            <person name="Albersmeier A."/>
            <person name="Kalinowski J."/>
            <person name="Ruckert C."/>
        </authorList>
    </citation>
    <scope>NUCLEOTIDE SEQUENCE</scope>
    <source>
        <strain evidence="6">JCM 4122</strain>
    </source>
</reference>
<dbReference type="CDD" id="cd00118">
    <property type="entry name" value="LysM"/>
    <property type="match status" value="1"/>
</dbReference>
<dbReference type="Proteomes" id="UP000632849">
    <property type="component" value="Unassembled WGS sequence"/>
</dbReference>
<feature type="signal peptide" evidence="4">
    <location>
        <begin position="1"/>
        <end position="40"/>
    </location>
</feature>
<dbReference type="Pfam" id="PF01476">
    <property type="entry name" value="LysM"/>
    <property type="match status" value="1"/>
</dbReference>
<reference evidence="6" key="2">
    <citation type="submission" date="2020-09" db="EMBL/GenBank/DDBJ databases">
        <authorList>
            <person name="Sun Q."/>
            <person name="Ohkuma M."/>
        </authorList>
    </citation>
    <scope>NUCLEOTIDE SEQUENCE</scope>
    <source>
        <strain evidence="6">JCM 4122</strain>
    </source>
</reference>
<proteinExistence type="inferred from homology"/>
<dbReference type="Pfam" id="PF06737">
    <property type="entry name" value="Transglycosylas"/>
    <property type="match status" value="1"/>
</dbReference>
<name>A0A919EMG9_STRFL</name>
<evidence type="ECO:0000256" key="2">
    <source>
        <dbReference type="ARBA" id="ARBA00022801"/>
    </source>
</evidence>
<feature type="compositionally biased region" description="Low complexity" evidence="3">
    <location>
        <begin position="223"/>
        <end position="232"/>
    </location>
</feature>
<feature type="compositionally biased region" description="Low complexity" evidence="3">
    <location>
        <begin position="151"/>
        <end position="162"/>
    </location>
</feature>
<comment type="caution">
    <text evidence="6">The sequence shown here is derived from an EMBL/GenBank/DDBJ whole genome shotgun (WGS) entry which is preliminary data.</text>
</comment>
<feature type="compositionally biased region" description="Basic and acidic residues" evidence="3">
    <location>
        <begin position="164"/>
        <end position="182"/>
    </location>
</feature>
<evidence type="ECO:0000256" key="1">
    <source>
        <dbReference type="ARBA" id="ARBA00010830"/>
    </source>
</evidence>
<organism evidence="6 7">
    <name type="scientific">Streptomyces filamentosus</name>
    <name type="common">Streptomyces roseosporus</name>
    <dbReference type="NCBI Taxonomy" id="67294"/>
    <lineage>
        <taxon>Bacteria</taxon>
        <taxon>Bacillati</taxon>
        <taxon>Actinomycetota</taxon>
        <taxon>Actinomycetes</taxon>
        <taxon>Kitasatosporales</taxon>
        <taxon>Streptomycetaceae</taxon>
        <taxon>Streptomyces</taxon>
    </lineage>
</organism>
<evidence type="ECO:0000313" key="6">
    <source>
        <dbReference type="EMBL" id="GHF98372.1"/>
    </source>
</evidence>
<keyword evidence="7" id="KW-1185">Reference proteome</keyword>
<protein>
    <submittedName>
        <fullName evidence="6">Peptidoglycan-binding protein LysM</fullName>
    </submittedName>
</protein>
<dbReference type="GO" id="GO:0016787">
    <property type="term" value="F:hydrolase activity"/>
    <property type="evidence" value="ECO:0007669"/>
    <property type="project" value="UniProtKB-KW"/>
</dbReference>
<feature type="compositionally biased region" description="Low complexity" evidence="3">
    <location>
        <begin position="245"/>
        <end position="273"/>
    </location>
</feature>
<evidence type="ECO:0000259" key="5">
    <source>
        <dbReference type="PROSITE" id="PS51782"/>
    </source>
</evidence>
<dbReference type="SMART" id="SM00257">
    <property type="entry name" value="LysM"/>
    <property type="match status" value="1"/>
</dbReference>
<dbReference type="PROSITE" id="PS51782">
    <property type="entry name" value="LYSM"/>
    <property type="match status" value="1"/>
</dbReference>
<dbReference type="SUPFAM" id="SSF54106">
    <property type="entry name" value="LysM domain"/>
    <property type="match status" value="1"/>
</dbReference>
<dbReference type="RefSeq" id="WP_190041796.1">
    <property type="nucleotide sequence ID" value="NZ_BNBE01000001.1"/>
</dbReference>
<sequence length="381" mass="37211">MLSGNGRHRRPRQAPAIVVTAGVTGSALALPLLATGSASAADAATWDRVAACESGGQWSANLGNGAYGGLQMTQEAWERHGGLAYAPSPDLASRAQQIAVADKALASGSTDWATCAPIAGLTNDGKATGVEPGPAVAQEDEGGVAPESNRTGGADAGAATGTQEKTEAARAEETAKAAEAAEKAAGSGTTAPAAPVKPTAPAGSAAPVTPAPGGTATPPPATSAPDAPDASTGTPGTPDAPDASEGTPAAPGTPVAPEAPVTPDTPVTPGTDGSDASSATPGSGKHRGDAATEETDVTDTSQETGRHAAAADKVASTTVKQDASDAYTVRPGDSLSEIAQANDLPGGWDALYDANRQTVGADPDLILPGQSLELTDPPTEK</sequence>
<accession>A0A919EMG9</accession>
<dbReference type="CDD" id="cd13925">
    <property type="entry name" value="RPF"/>
    <property type="match status" value="1"/>
</dbReference>
<feature type="region of interest" description="Disordered" evidence="3">
    <location>
        <begin position="125"/>
        <end position="333"/>
    </location>
</feature>
<feature type="chain" id="PRO_5037875369" evidence="4">
    <location>
        <begin position="41"/>
        <end position="381"/>
    </location>
</feature>
<evidence type="ECO:0000256" key="4">
    <source>
        <dbReference type="SAM" id="SignalP"/>
    </source>
</evidence>
<keyword evidence="4" id="KW-0732">Signal</keyword>
<keyword evidence="2" id="KW-0378">Hydrolase</keyword>
<dbReference type="PANTHER" id="PTHR34700:SF4">
    <property type="entry name" value="PHAGE-LIKE ELEMENT PBSX PROTEIN XKDP"/>
    <property type="match status" value="1"/>
</dbReference>
<feature type="region of interest" description="Disordered" evidence="3">
    <location>
        <begin position="360"/>
        <end position="381"/>
    </location>
</feature>
<evidence type="ECO:0000313" key="7">
    <source>
        <dbReference type="Proteomes" id="UP000632849"/>
    </source>
</evidence>
<dbReference type="InterPro" id="IPR052196">
    <property type="entry name" value="Bact_Kbp"/>
</dbReference>
<feature type="domain" description="LysM" evidence="5">
    <location>
        <begin position="325"/>
        <end position="374"/>
    </location>
</feature>
<dbReference type="SUPFAM" id="SSF53955">
    <property type="entry name" value="Lysozyme-like"/>
    <property type="match status" value="1"/>
</dbReference>
<dbReference type="InterPro" id="IPR010618">
    <property type="entry name" value="RPF"/>
</dbReference>
<comment type="similarity">
    <text evidence="1">Belongs to the transglycosylase family. Rpf subfamily.</text>
</comment>
<dbReference type="PANTHER" id="PTHR34700">
    <property type="entry name" value="POTASSIUM BINDING PROTEIN KBP"/>
    <property type="match status" value="1"/>
</dbReference>
<evidence type="ECO:0000256" key="3">
    <source>
        <dbReference type="SAM" id="MobiDB-lite"/>
    </source>
</evidence>
<dbReference type="AlphaFoldDB" id="A0A919EMG9"/>
<feature type="compositionally biased region" description="Low complexity" evidence="3">
    <location>
        <begin position="183"/>
        <end position="216"/>
    </location>
</feature>
<dbReference type="Gene3D" id="3.10.350.10">
    <property type="entry name" value="LysM domain"/>
    <property type="match status" value="1"/>
</dbReference>
<dbReference type="InterPro" id="IPR018392">
    <property type="entry name" value="LysM"/>
</dbReference>
<dbReference type="Gene3D" id="1.10.530.10">
    <property type="match status" value="1"/>
</dbReference>
<gene>
    <name evidence="6" type="ORF">GCM10017667_31340</name>
</gene>